<dbReference type="GeneID" id="27691778"/>
<dbReference type="Gene3D" id="3.40.50.720">
    <property type="entry name" value="NAD(P)-binding Rossmann-like Domain"/>
    <property type="match status" value="1"/>
</dbReference>
<dbReference type="RefSeq" id="XP_016604075.1">
    <property type="nucleotide sequence ID" value="XM_016756775.1"/>
</dbReference>
<dbReference type="OMA" id="RRIPDSW"/>
<reference evidence="2 3" key="1">
    <citation type="submission" date="2009-08" db="EMBL/GenBank/DDBJ databases">
        <title>The Genome Sequence of Spizellomyces punctatus strain DAOM BR117.</title>
        <authorList>
            <consortium name="The Broad Institute Genome Sequencing Platform"/>
            <person name="Russ C."/>
            <person name="Cuomo C."/>
            <person name="Shea T."/>
            <person name="Young S.K."/>
            <person name="Zeng Q."/>
            <person name="Koehrsen M."/>
            <person name="Haas B."/>
            <person name="Borodovsky M."/>
            <person name="Guigo R."/>
            <person name="Alvarado L."/>
            <person name="Berlin A."/>
            <person name="Bochicchio J."/>
            <person name="Borenstein D."/>
            <person name="Chapman S."/>
            <person name="Chen Z."/>
            <person name="Engels R."/>
            <person name="Freedman E."/>
            <person name="Gellesch M."/>
            <person name="Goldberg J."/>
            <person name="Griggs A."/>
            <person name="Gujja S."/>
            <person name="Heiman D."/>
            <person name="Hepburn T."/>
            <person name="Howarth C."/>
            <person name="Jen D."/>
            <person name="Larson L."/>
            <person name="Lewis B."/>
            <person name="Mehta T."/>
            <person name="Park D."/>
            <person name="Pearson M."/>
            <person name="Roberts A."/>
            <person name="Saif S."/>
            <person name="Shenoy N."/>
            <person name="Sisk P."/>
            <person name="Stolte C."/>
            <person name="Sykes S."/>
            <person name="Thomson T."/>
            <person name="Walk T."/>
            <person name="White J."/>
            <person name="Yandava C."/>
            <person name="Burger G."/>
            <person name="Gray M.W."/>
            <person name="Holland P.W.H."/>
            <person name="King N."/>
            <person name="Lang F.B.F."/>
            <person name="Roger A.J."/>
            <person name="Ruiz-Trillo I."/>
            <person name="Lander E."/>
            <person name="Nusbaum C."/>
        </authorList>
    </citation>
    <scope>NUCLEOTIDE SEQUENCE [LARGE SCALE GENOMIC DNA]</scope>
    <source>
        <strain evidence="2 3">DAOM BR117</strain>
    </source>
</reference>
<dbReference type="OrthoDB" id="48317at2759"/>
<dbReference type="InterPro" id="IPR051397">
    <property type="entry name" value="Zn-ADH-like_protein"/>
</dbReference>
<dbReference type="VEuPathDB" id="FungiDB:SPPG_08631"/>
<dbReference type="SUPFAM" id="SSF51735">
    <property type="entry name" value="NAD(P)-binding Rossmann-fold domains"/>
    <property type="match status" value="1"/>
</dbReference>
<dbReference type="PANTHER" id="PTHR43677">
    <property type="entry name" value="SHORT-CHAIN DEHYDROGENASE/REDUCTASE"/>
    <property type="match status" value="1"/>
</dbReference>
<evidence type="ECO:0000259" key="1">
    <source>
        <dbReference type="SMART" id="SM00829"/>
    </source>
</evidence>
<dbReference type="Gene3D" id="3.90.180.10">
    <property type="entry name" value="Medium-chain alcohol dehydrogenases, catalytic domain"/>
    <property type="match status" value="1"/>
</dbReference>
<dbReference type="Proteomes" id="UP000053201">
    <property type="component" value="Unassembled WGS sequence"/>
</dbReference>
<sequence length="377" mass="40918">MAAITRRVWFVPNAGALSNLVIKEEQLPPPAADEVRVKVHSIGLNFADVFSVLGLYEAAPKTNLVPGLEFAGVVETPGGGFKVGDRVLGTVRFGAYASHLNVNPLYLRHSPNGWSFEEAASFLIQSLTAIYAIRELAALKPGSTVLVQSAAGGVGLQALRILEAMPNVSVLGVVGSPSKLKFLNDTFPPAKNNEDPNAKRKNWRFISRAETGSEFAAQMSDYISSHPTLTGFDLILDSVAGPYFHPMYAAMNPAGRHVIFGAASLAPATLDLTPRLSFLSPVNLFRAIKLGYKYSMRPRVDPMKLMGDNKAVMGFNLIWLYDKAELLSGLYGELERLNLKPPHVGHRFDFEEMPAALALFQSGSTVGKVVINVKHDN</sequence>
<dbReference type="eggNOG" id="KOG1198">
    <property type="taxonomic scope" value="Eukaryota"/>
</dbReference>
<dbReference type="GO" id="GO:0016491">
    <property type="term" value="F:oxidoreductase activity"/>
    <property type="evidence" value="ECO:0007669"/>
    <property type="project" value="InterPro"/>
</dbReference>
<evidence type="ECO:0000313" key="2">
    <source>
        <dbReference type="EMBL" id="KNC96035.1"/>
    </source>
</evidence>
<dbReference type="Pfam" id="PF08240">
    <property type="entry name" value="ADH_N"/>
    <property type="match status" value="1"/>
</dbReference>
<protein>
    <recommendedName>
        <fullName evidence="1">Enoyl reductase (ER) domain-containing protein</fullName>
    </recommendedName>
</protein>
<proteinExistence type="predicted"/>
<dbReference type="STRING" id="645134.A0A0L0H3I9"/>
<accession>A0A0L0H3I9</accession>
<dbReference type="InterPro" id="IPR036291">
    <property type="entry name" value="NAD(P)-bd_dom_sf"/>
</dbReference>
<gene>
    <name evidence="2" type="ORF">SPPG_08631</name>
</gene>
<dbReference type="SUPFAM" id="SSF50129">
    <property type="entry name" value="GroES-like"/>
    <property type="match status" value="1"/>
</dbReference>
<organism evidence="2 3">
    <name type="scientific">Spizellomyces punctatus (strain DAOM BR117)</name>
    <dbReference type="NCBI Taxonomy" id="645134"/>
    <lineage>
        <taxon>Eukaryota</taxon>
        <taxon>Fungi</taxon>
        <taxon>Fungi incertae sedis</taxon>
        <taxon>Chytridiomycota</taxon>
        <taxon>Chytridiomycota incertae sedis</taxon>
        <taxon>Chytridiomycetes</taxon>
        <taxon>Spizellomycetales</taxon>
        <taxon>Spizellomycetaceae</taxon>
        <taxon>Spizellomyces</taxon>
    </lineage>
</organism>
<evidence type="ECO:0000313" key="3">
    <source>
        <dbReference type="Proteomes" id="UP000053201"/>
    </source>
</evidence>
<dbReference type="InterPro" id="IPR020843">
    <property type="entry name" value="ER"/>
</dbReference>
<keyword evidence="3" id="KW-1185">Reference proteome</keyword>
<dbReference type="AlphaFoldDB" id="A0A0L0H3I9"/>
<dbReference type="InParanoid" id="A0A0L0H3I9"/>
<name>A0A0L0H3I9_SPIPD</name>
<dbReference type="InterPro" id="IPR011032">
    <property type="entry name" value="GroES-like_sf"/>
</dbReference>
<feature type="domain" description="Enoyl reductase (ER)" evidence="1">
    <location>
        <begin position="15"/>
        <end position="371"/>
    </location>
</feature>
<dbReference type="EMBL" id="KQ257472">
    <property type="protein sequence ID" value="KNC96035.1"/>
    <property type="molecule type" value="Genomic_DNA"/>
</dbReference>
<dbReference type="InterPro" id="IPR013154">
    <property type="entry name" value="ADH-like_N"/>
</dbReference>
<dbReference type="SMART" id="SM00829">
    <property type="entry name" value="PKS_ER"/>
    <property type="match status" value="1"/>
</dbReference>
<dbReference type="PANTHER" id="PTHR43677:SF4">
    <property type="entry name" value="QUINONE OXIDOREDUCTASE-LIKE PROTEIN 2"/>
    <property type="match status" value="1"/>
</dbReference>
<dbReference type="Pfam" id="PF13602">
    <property type="entry name" value="ADH_zinc_N_2"/>
    <property type="match status" value="1"/>
</dbReference>